<dbReference type="Pfam" id="PF00120">
    <property type="entry name" value="Gln-synt_C"/>
    <property type="match status" value="1"/>
</dbReference>
<dbReference type="KEGG" id="pgr:PGTG_02629"/>
<feature type="domain" description="GS catalytic" evidence="6">
    <location>
        <begin position="126"/>
        <end position="324"/>
    </location>
</feature>
<dbReference type="OrthoDB" id="3364440at2759"/>
<dbReference type="VEuPathDB" id="FungiDB:PGTG_02629"/>
<feature type="region of interest" description="Disordered" evidence="5">
    <location>
        <begin position="273"/>
        <end position="298"/>
    </location>
</feature>
<dbReference type="Gene3D" id="3.30.590.10">
    <property type="entry name" value="Glutamine synthetase/guanido kinase, catalytic domain"/>
    <property type="match status" value="1"/>
</dbReference>
<reference evidence="8" key="2">
    <citation type="journal article" date="2011" name="Proc. Natl. Acad. Sci. U.S.A.">
        <title>Obligate biotrophy features unraveled by the genomic analysis of rust fungi.</title>
        <authorList>
            <person name="Duplessis S."/>
            <person name="Cuomo C.A."/>
            <person name="Lin Y.-C."/>
            <person name="Aerts A."/>
            <person name="Tisserant E."/>
            <person name="Veneault-Fourrey C."/>
            <person name="Joly D.L."/>
            <person name="Hacquard S."/>
            <person name="Amselem J."/>
            <person name="Cantarel B.L."/>
            <person name="Chiu R."/>
            <person name="Coutinho P.M."/>
            <person name="Feau N."/>
            <person name="Field M."/>
            <person name="Frey P."/>
            <person name="Gelhaye E."/>
            <person name="Goldberg J."/>
            <person name="Grabherr M.G."/>
            <person name="Kodira C.D."/>
            <person name="Kohler A."/>
            <person name="Kuees U."/>
            <person name="Lindquist E.A."/>
            <person name="Lucas S.M."/>
            <person name="Mago R."/>
            <person name="Mauceli E."/>
            <person name="Morin E."/>
            <person name="Murat C."/>
            <person name="Pangilinan J.L."/>
            <person name="Park R."/>
            <person name="Pearson M."/>
            <person name="Quesneville H."/>
            <person name="Rouhier N."/>
            <person name="Sakthikumar S."/>
            <person name="Salamov A.A."/>
            <person name="Schmutz J."/>
            <person name="Selles B."/>
            <person name="Shapiro H."/>
            <person name="Tanguay P."/>
            <person name="Tuskan G.A."/>
            <person name="Henrissat B."/>
            <person name="Van de Peer Y."/>
            <person name="Rouze P."/>
            <person name="Ellis J.G."/>
            <person name="Dodds P.N."/>
            <person name="Schein J.E."/>
            <person name="Zhong S."/>
            <person name="Hamelin R.C."/>
            <person name="Grigoriev I.V."/>
            <person name="Szabo L.J."/>
            <person name="Martin F."/>
        </authorList>
    </citation>
    <scope>NUCLEOTIDE SEQUENCE [LARGE SCALE GENOMIC DNA]</scope>
    <source>
        <strain evidence="8">CRL 75-36-700-3 / race SCCL</strain>
    </source>
</reference>
<dbReference type="PANTHER" id="PTHR43785:SF2">
    <property type="entry name" value="TYPE-1 GLUTAMINE SYNTHETASE 1"/>
    <property type="match status" value="1"/>
</dbReference>
<dbReference type="SUPFAM" id="SSF55931">
    <property type="entry name" value="Glutamine synthetase/guanido kinase"/>
    <property type="match status" value="1"/>
</dbReference>
<name>E3JVW3_PUCGT</name>
<dbReference type="GO" id="GO:0006542">
    <property type="term" value="P:glutamine biosynthetic process"/>
    <property type="evidence" value="ECO:0007669"/>
    <property type="project" value="InterPro"/>
</dbReference>
<sequence length="324" mass="35782">MPHASEAATDAAQPKFVRLCWIDLTGRVRCRIVHRTRYEQMIQSPPESILSLPACVMGLGHQDELAPGFGPSGDLYLQPDKISYRVLTYFPTHAMVMCSLLRRREPDSHQASENHSSHFSPYPLCPRFILSSTLHSGIAESGVSYLIGFEIEVVLLKSLQPLEAVDSGPHFWSGASSFRNGAAGLACIEKVVGYLEEANITVEQWHAGSAPGQFELVLSPHAPFQSCDELIYAKELIYSVAHEMGLKATFSPKPFQAARGTRSPMHISLHKKNKQLPEGQLQSRNSSSSPPSPTARSSTTINFIESHWLAGMQHTPSSLSYYFC</sequence>
<evidence type="ECO:0000256" key="2">
    <source>
        <dbReference type="ARBA" id="ARBA00022598"/>
    </source>
</evidence>
<gene>
    <name evidence="7" type="ORF">PGTG_02629</name>
</gene>
<feature type="compositionally biased region" description="Low complexity" evidence="5">
    <location>
        <begin position="283"/>
        <end position="298"/>
    </location>
</feature>
<dbReference type="STRING" id="418459.E3JVW3"/>
<dbReference type="SMART" id="SM01230">
    <property type="entry name" value="Gln-synt_C"/>
    <property type="match status" value="1"/>
</dbReference>
<dbReference type="InterPro" id="IPR036651">
    <property type="entry name" value="Gln_synt_N_sf"/>
</dbReference>
<dbReference type="GeneID" id="10533756"/>
<evidence type="ECO:0000256" key="3">
    <source>
        <dbReference type="PROSITE-ProRule" id="PRU01331"/>
    </source>
</evidence>
<keyword evidence="8" id="KW-1185">Reference proteome</keyword>
<evidence type="ECO:0000256" key="4">
    <source>
        <dbReference type="RuleBase" id="RU000384"/>
    </source>
</evidence>
<keyword evidence="2" id="KW-0436">Ligase</keyword>
<protein>
    <recommendedName>
        <fullName evidence="1">Glutamine synthetase</fullName>
    </recommendedName>
</protein>
<dbReference type="PANTHER" id="PTHR43785">
    <property type="entry name" value="GAMMA-GLUTAMYLPUTRESCINE SYNTHETASE"/>
    <property type="match status" value="1"/>
</dbReference>
<accession>E3JVW3</accession>
<organism evidence="7 8">
    <name type="scientific">Puccinia graminis f. sp. tritici (strain CRL 75-36-700-3 / race SCCL)</name>
    <name type="common">Black stem rust fungus</name>
    <dbReference type="NCBI Taxonomy" id="418459"/>
    <lineage>
        <taxon>Eukaryota</taxon>
        <taxon>Fungi</taxon>
        <taxon>Dikarya</taxon>
        <taxon>Basidiomycota</taxon>
        <taxon>Pucciniomycotina</taxon>
        <taxon>Pucciniomycetes</taxon>
        <taxon>Pucciniales</taxon>
        <taxon>Pucciniaceae</taxon>
        <taxon>Puccinia</taxon>
    </lineage>
</organism>
<evidence type="ECO:0000256" key="5">
    <source>
        <dbReference type="SAM" id="MobiDB-lite"/>
    </source>
</evidence>
<evidence type="ECO:0000313" key="8">
    <source>
        <dbReference type="Proteomes" id="UP000008783"/>
    </source>
</evidence>
<evidence type="ECO:0000313" key="7">
    <source>
        <dbReference type="EMBL" id="EFP76188.2"/>
    </source>
</evidence>
<dbReference type="InterPro" id="IPR008146">
    <property type="entry name" value="Gln_synth_cat_dom"/>
</dbReference>
<dbReference type="eggNOG" id="KOG0683">
    <property type="taxonomic scope" value="Eukaryota"/>
</dbReference>
<comment type="similarity">
    <text evidence="3 4">Belongs to the glutamine synthetase family.</text>
</comment>
<dbReference type="SUPFAM" id="SSF54368">
    <property type="entry name" value="Glutamine synthetase, N-terminal domain"/>
    <property type="match status" value="1"/>
</dbReference>
<reference key="1">
    <citation type="submission" date="2007-01" db="EMBL/GenBank/DDBJ databases">
        <title>The Genome Sequence of Puccinia graminis f. sp. tritici Strain CRL 75-36-700-3.</title>
        <authorList>
            <consortium name="The Broad Institute Genome Sequencing Platform"/>
            <person name="Birren B."/>
            <person name="Lander E."/>
            <person name="Galagan J."/>
            <person name="Nusbaum C."/>
            <person name="Devon K."/>
            <person name="Cuomo C."/>
            <person name="Jaffe D."/>
            <person name="Butler J."/>
            <person name="Alvarez P."/>
            <person name="Gnerre S."/>
            <person name="Grabherr M."/>
            <person name="Mauceli E."/>
            <person name="Brockman W."/>
            <person name="Young S."/>
            <person name="LaButti K."/>
            <person name="Sykes S."/>
            <person name="DeCaprio D."/>
            <person name="Crawford M."/>
            <person name="Koehrsen M."/>
            <person name="Engels R."/>
            <person name="Montgomery P."/>
            <person name="Pearson M."/>
            <person name="Howarth C."/>
            <person name="Larson L."/>
            <person name="White J."/>
            <person name="Zeng Q."/>
            <person name="Kodira C."/>
            <person name="Yandava C."/>
            <person name="Alvarado L."/>
            <person name="O'Leary S."/>
            <person name="Szabo L."/>
            <person name="Dean R."/>
            <person name="Schein J."/>
        </authorList>
    </citation>
    <scope>NUCLEOTIDE SEQUENCE</scope>
    <source>
        <strain>CRL 75-36-700-3</strain>
    </source>
</reference>
<dbReference type="PROSITE" id="PS51987">
    <property type="entry name" value="GS_CATALYTIC"/>
    <property type="match status" value="1"/>
</dbReference>
<dbReference type="Proteomes" id="UP000008783">
    <property type="component" value="Unassembled WGS sequence"/>
</dbReference>
<dbReference type="GO" id="GO:0004356">
    <property type="term" value="F:glutamine synthetase activity"/>
    <property type="evidence" value="ECO:0007669"/>
    <property type="project" value="InterPro"/>
</dbReference>
<proteinExistence type="inferred from homology"/>
<dbReference type="InterPro" id="IPR014746">
    <property type="entry name" value="Gln_synth/guanido_kin_cat_dom"/>
</dbReference>
<dbReference type="Gene3D" id="3.10.20.70">
    <property type="entry name" value="Glutamine synthetase, N-terminal domain"/>
    <property type="match status" value="1"/>
</dbReference>
<dbReference type="RefSeq" id="XP_003320607.2">
    <property type="nucleotide sequence ID" value="XM_003320559.2"/>
</dbReference>
<dbReference type="InParanoid" id="E3JVW3"/>
<dbReference type="AlphaFoldDB" id="E3JVW3"/>
<dbReference type="EMBL" id="DS178265">
    <property type="protein sequence ID" value="EFP76188.2"/>
    <property type="molecule type" value="Genomic_DNA"/>
</dbReference>
<evidence type="ECO:0000259" key="6">
    <source>
        <dbReference type="PROSITE" id="PS51987"/>
    </source>
</evidence>
<dbReference type="HOGENOM" id="CLU_858258_0_0_1"/>
<evidence type="ECO:0000256" key="1">
    <source>
        <dbReference type="ARBA" id="ARBA00021364"/>
    </source>
</evidence>